<comment type="pathway">
    <text evidence="2">Cofactor biosynthesis; tetrahydrobiopterin biosynthesis; tetrahydrobiopterin from 7,8-dihydroneopterin triphosphate: step 1/3.</text>
</comment>
<dbReference type="AlphaFoldDB" id="A0A1Y2FS12"/>
<dbReference type="Pfam" id="PF01242">
    <property type="entry name" value="PTPS"/>
    <property type="match status" value="1"/>
</dbReference>
<gene>
    <name evidence="9" type="ORF">BCR35DRAFT_48643</name>
</gene>
<dbReference type="UniPathway" id="UPA00849">
    <property type="reaction ID" value="UER00819"/>
</dbReference>
<dbReference type="STRING" id="106004.A0A1Y2FS12"/>
<evidence type="ECO:0000313" key="9">
    <source>
        <dbReference type="EMBL" id="ORY85966.1"/>
    </source>
</evidence>
<dbReference type="EMBL" id="MCGR01000015">
    <property type="protein sequence ID" value="ORY85966.1"/>
    <property type="molecule type" value="Genomic_DNA"/>
</dbReference>
<dbReference type="GO" id="GO:0003874">
    <property type="term" value="F:6-pyruvoyltetrahydropterin synthase activity"/>
    <property type="evidence" value="ECO:0007669"/>
    <property type="project" value="UniProtKB-EC"/>
</dbReference>
<dbReference type="InterPro" id="IPR038418">
    <property type="entry name" value="6-PTP_synth/QueD_sf"/>
</dbReference>
<keyword evidence="8" id="KW-0456">Lyase</keyword>
<keyword evidence="10" id="KW-1185">Reference proteome</keyword>
<dbReference type="GO" id="GO:0006729">
    <property type="term" value="P:tetrahydrobiopterin biosynthetic process"/>
    <property type="evidence" value="ECO:0007669"/>
    <property type="project" value="UniProtKB-UniPathway"/>
</dbReference>
<dbReference type="Gene3D" id="3.30.479.10">
    <property type="entry name" value="6-pyruvoyl tetrahydropterin synthase/QueD"/>
    <property type="match status" value="1"/>
</dbReference>
<comment type="similarity">
    <text evidence="3">Belongs to the PTPS family.</text>
</comment>
<evidence type="ECO:0000256" key="2">
    <source>
        <dbReference type="ARBA" id="ARBA00005126"/>
    </source>
</evidence>
<sequence>MEVDQERPRLSHSVSQEEQAPLITIIHSVKVSAVHRLWASSLSEESNLLRFGEAVHVHGHDYNFRITFKGPVCKRTGQIIGNDLLEDVVSMAVTEVLDRKNLDTDISFFLSRPSTIENVCLFIFRNVGVLMRPHPFSCTQVEVEVGGCYRGPGSKAIGSTTAIYSGEMCSVNLKQGGA</sequence>
<comment type="caution">
    <text evidence="9">The sequence shown here is derived from an EMBL/GenBank/DDBJ whole genome shotgun (WGS) entry which is preliminary data.</text>
</comment>
<dbReference type="PANTHER" id="PTHR12589">
    <property type="entry name" value="PYRUVOYL TETRAHYDROBIOPTERIN SYNTHASE"/>
    <property type="match status" value="1"/>
</dbReference>
<evidence type="ECO:0000256" key="6">
    <source>
        <dbReference type="ARBA" id="ARBA00022833"/>
    </source>
</evidence>
<proteinExistence type="inferred from homology"/>
<protein>
    <recommendedName>
        <fullName evidence="4">6-pyruvoyltetrahydropterin synthase</fullName>
        <ecNumber evidence="4">4.2.3.12</ecNumber>
    </recommendedName>
</protein>
<evidence type="ECO:0000256" key="1">
    <source>
        <dbReference type="ARBA" id="ARBA00001947"/>
    </source>
</evidence>
<dbReference type="Proteomes" id="UP000193467">
    <property type="component" value="Unassembled WGS sequence"/>
</dbReference>
<keyword evidence="6" id="KW-0862">Zinc</keyword>
<dbReference type="PANTHER" id="PTHR12589:SF7">
    <property type="entry name" value="6-PYRUVOYL TETRAHYDROBIOPTERIN SYNTHASE"/>
    <property type="match status" value="1"/>
</dbReference>
<keyword evidence="5" id="KW-0479">Metal-binding</keyword>
<reference evidence="9 10" key="1">
    <citation type="submission" date="2016-07" db="EMBL/GenBank/DDBJ databases">
        <title>Pervasive Adenine N6-methylation of Active Genes in Fungi.</title>
        <authorList>
            <consortium name="DOE Joint Genome Institute"/>
            <person name="Mondo S.J."/>
            <person name="Dannebaum R.O."/>
            <person name="Kuo R.C."/>
            <person name="Labutti K."/>
            <person name="Haridas S."/>
            <person name="Kuo A."/>
            <person name="Salamov A."/>
            <person name="Ahrendt S.R."/>
            <person name="Lipzen A."/>
            <person name="Sullivan W."/>
            <person name="Andreopoulos W.B."/>
            <person name="Clum A."/>
            <person name="Lindquist E."/>
            <person name="Daum C."/>
            <person name="Ramamoorthy G.K."/>
            <person name="Gryganskyi A."/>
            <person name="Culley D."/>
            <person name="Magnuson J.K."/>
            <person name="James T.Y."/>
            <person name="O'Malley M.A."/>
            <person name="Stajich J.E."/>
            <person name="Spatafora J.W."/>
            <person name="Visel A."/>
            <person name="Grigoriev I.V."/>
        </authorList>
    </citation>
    <scope>NUCLEOTIDE SEQUENCE [LARGE SCALE GENOMIC DNA]</scope>
    <source>
        <strain evidence="9 10">62-1032</strain>
    </source>
</reference>
<accession>A0A1Y2FS12</accession>
<dbReference type="GO" id="GO:0005739">
    <property type="term" value="C:mitochondrion"/>
    <property type="evidence" value="ECO:0007669"/>
    <property type="project" value="TreeGrafter"/>
</dbReference>
<comment type="cofactor">
    <cofactor evidence="1">
        <name>Zn(2+)</name>
        <dbReference type="ChEBI" id="CHEBI:29105"/>
    </cofactor>
</comment>
<keyword evidence="7" id="KW-0783">Tetrahydrobiopterin biosynthesis</keyword>
<evidence type="ECO:0000256" key="7">
    <source>
        <dbReference type="ARBA" id="ARBA00023007"/>
    </source>
</evidence>
<evidence type="ECO:0000256" key="4">
    <source>
        <dbReference type="ARBA" id="ARBA00013100"/>
    </source>
</evidence>
<dbReference type="InParanoid" id="A0A1Y2FS12"/>
<evidence type="ECO:0000313" key="10">
    <source>
        <dbReference type="Proteomes" id="UP000193467"/>
    </source>
</evidence>
<dbReference type="EC" id="4.2.3.12" evidence="4"/>
<dbReference type="OrthoDB" id="14045at2759"/>
<evidence type="ECO:0000256" key="5">
    <source>
        <dbReference type="ARBA" id="ARBA00022723"/>
    </source>
</evidence>
<evidence type="ECO:0000256" key="8">
    <source>
        <dbReference type="ARBA" id="ARBA00023239"/>
    </source>
</evidence>
<evidence type="ECO:0000256" key="3">
    <source>
        <dbReference type="ARBA" id="ARBA00009164"/>
    </source>
</evidence>
<organism evidence="9 10">
    <name type="scientific">Leucosporidium creatinivorum</name>
    <dbReference type="NCBI Taxonomy" id="106004"/>
    <lineage>
        <taxon>Eukaryota</taxon>
        <taxon>Fungi</taxon>
        <taxon>Dikarya</taxon>
        <taxon>Basidiomycota</taxon>
        <taxon>Pucciniomycotina</taxon>
        <taxon>Microbotryomycetes</taxon>
        <taxon>Leucosporidiales</taxon>
        <taxon>Leucosporidium</taxon>
    </lineage>
</organism>
<dbReference type="SUPFAM" id="SSF55620">
    <property type="entry name" value="Tetrahydrobiopterin biosynthesis enzymes-like"/>
    <property type="match status" value="1"/>
</dbReference>
<dbReference type="GO" id="GO:0046872">
    <property type="term" value="F:metal ion binding"/>
    <property type="evidence" value="ECO:0007669"/>
    <property type="project" value="UniProtKB-KW"/>
</dbReference>
<dbReference type="InterPro" id="IPR007115">
    <property type="entry name" value="6-PTP_synth/QueD"/>
</dbReference>
<name>A0A1Y2FS12_9BASI</name>